<evidence type="ECO:0000259" key="1">
    <source>
        <dbReference type="Pfam" id="PF01979"/>
    </source>
</evidence>
<dbReference type="SUPFAM" id="SSF51556">
    <property type="entry name" value="Metallo-dependent hydrolases"/>
    <property type="match status" value="1"/>
</dbReference>
<dbReference type="Gene3D" id="2.30.40.10">
    <property type="entry name" value="Urease, subunit C, domain 1"/>
    <property type="match status" value="1"/>
</dbReference>
<dbReference type="InterPro" id="IPR051781">
    <property type="entry name" value="Metallo-dep_Hydrolase"/>
</dbReference>
<gene>
    <name evidence="2" type="ORF">ACFQ2X_07585</name>
</gene>
<reference evidence="3" key="1">
    <citation type="journal article" date="2019" name="Int. J. Syst. Evol. Microbiol.">
        <title>The Global Catalogue of Microorganisms (GCM) 10K type strain sequencing project: providing services to taxonomists for standard genome sequencing and annotation.</title>
        <authorList>
            <consortium name="The Broad Institute Genomics Platform"/>
            <consortium name="The Broad Institute Genome Sequencing Center for Infectious Disease"/>
            <person name="Wu L."/>
            <person name="Ma J."/>
        </authorList>
    </citation>
    <scope>NUCLEOTIDE SEQUENCE [LARGE SCALE GENOMIC DNA]</scope>
    <source>
        <strain evidence="3">CCUG 54356</strain>
    </source>
</reference>
<keyword evidence="3" id="KW-1185">Reference proteome</keyword>
<dbReference type="InterPro" id="IPR032466">
    <property type="entry name" value="Metal_Hydrolase"/>
</dbReference>
<dbReference type="EMBL" id="JBHTLR010000007">
    <property type="protein sequence ID" value="MFD1216452.1"/>
    <property type="molecule type" value="Genomic_DNA"/>
</dbReference>
<dbReference type="Pfam" id="PF01979">
    <property type="entry name" value="Amidohydro_1"/>
    <property type="match status" value="1"/>
</dbReference>
<dbReference type="InterPro" id="IPR006680">
    <property type="entry name" value="Amidohydro-rel"/>
</dbReference>
<name>A0ABW3U7N2_9GAMM</name>
<dbReference type="SUPFAM" id="SSF51338">
    <property type="entry name" value="Composite domain of metallo-dependent hydrolases"/>
    <property type="match status" value="1"/>
</dbReference>
<dbReference type="PANTHER" id="PTHR43135:SF3">
    <property type="entry name" value="ALPHA-D-RIBOSE 1-METHYLPHOSPHONATE 5-TRIPHOSPHATE DIPHOSPHATASE"/>
    <property type="match status" value="1"/>
</dbReference>
<proteinExistence type="predicted"/>
<dbReference type="Gene3D" id="3.20.20.140">
    <property type="entry name" value="Metal-dependent hydrolases"/>
    <property type="match status" value="1"/>
</dbReference>
<dbReference type="Proteomes" id="UP001597264">
    <property type="component" value="Unassembled WGS sequence"/>
</dbReference>
<dbReference type="PANTHER" id="PTHR43135">
    <property type="entry name" value="ALPHA-D-RIBOSE 1-METHYLPHOSPHONATE 5-TRIPHOSPHATE DIPHOSPHATASE"/>
    <property type="match status" value="1"/>
</dbReference>
<sequence length="446" mass="47303">MILINRKSDNQLRALVQCSRLLLQRLSTAFVLGLMMTTSAAAETVLIKGGKVMTLGEAGTLARADILVRDDRIVNVAADLSDSPVDRTIDASGKLVTPGLWAPITELGLIEIGAAASTNDAAVMDEHIGAAFDPVPAFNPRSTLIPFNRAGGITRAIVMPASEDKIFAGKGFAINLSGSFDSVVKPSLAQRIYLGEYGAELAGGSRANAYAQVKAALTQAREYADNKAAIRRGDWRTLDYSLEDLAALQPIISGEQPVLIRADRASDILQVLELADTFRLNVIIEGAAEGWMVAEQLAAAGVPVVLDPLRNSPDAFERLGARLENPALLQKAGVTILIGSPGYAGTHNSYLSRQGAGNAVAYGLPYDEALKAVSVNIARAFGFDGGVIAPGAVADIVIWSGDPLEVTSHPEVVLIDGATQSLVTRSTRLRDRYLHPKPGHEHGYSY</sequence>
<comment type="caution">
    <text evidence="2">The sequence shown here is derived from an EMBL/GenBank/DDBJ whole genome shotgun (WGS) entry which is preliminary data.</text>
</comment>
<protein>
    <submittedName>
        <fullName evidence="2">Amidohydrolase family protein</fullName>
    </submittedName>
</protein>
<evidence type="ECO:0000313" key="3">
    <source>
        <dbReference type="Proteomes" id="UP001597264"/>
    </source>
</evidence>
<organism evidence="2 3">
    <name type="scientific">Microbulbifer celer</name>
    <dbReference type="NCBI Taxonomy" id="435905"/>
    <lineage>
        <taxon>Bacteria</taxon>
        <taxon>Pseudomonadati</taxon>
        <taxon>Pseudomonadota</taxon>
        <taxon>Gammaproteobacteria</taxon>
        <taxon>Cellvibrionales</taxon>
        <taxon>Microbulbiferaceae</taxon>
        <taxon>Microbulbifer</taxon>
    </lineage>
</organism>
<evidence type="ECO:0000313" key="2">
    <source>
        <dbReference type="EMBL" id="MFD1216452.1"/>
    </source>
</evidence>
<dbReference type="RefSeq" id="WP_230438557.1">
    <property type="nucleotide sequence ID" value="NZ_CP087715.1"/>
</dbReference>
<dbReference type="InterPro" id="IPR011059">
    <property type="entry name" value="Metal-dep_hydrolase_composite"/>
</dbReference>
<accession>A0ABW3U7N2</accession>
<feature type="domain" description="Amidohydrolase-related" evidence="1">
    <location>
        <begin position="221"/>
        <end position="407"/>
    </location>
</feature>